<comment type="caution">
    <text evidence="2">The sequence shown here is derived from an EMBL/GenBank/DDBJ whole genome shotgun (WGS) entry which is preliminary data.</text>
</comment>
<proteinExistence type="predicted"/>
<evidence type="ECO:0000313" key="3">
    <source>
        <dbReference type="Proteomes" id="UP000288429"/>
    </source>
</evidence>
<gene>
    <name evidence="2" type="ORF">CDV31_016937</name>
</gene>
<evidence type="ECO:0000256" key="1">
    <source>
        <dbReference type="SAM" id="MobiDB-lite"/>
    </source>
</evidence>
<reference evidence="2 3" key="1">
    <citation type="submission" date="2017-06" db="EMBL/GenBank/DDBJ databases">
        <title>Cmopartive genomic analysis of Ambrosia Fusariam Clade fungi.</title>
        <authorList>
            <person name="Stajich J.E."/>
            <person name="Carrillo J."/>
            <person name="Kijimoto T."/>
            <person name="Eskalen A."/>
            <person name="O'Donnell K."/>
            <person name="Kasson M."/>
        </authorList>
    </citation>
    <scope>NUCLEOTIDE SEQUENCE [LARGE SCALE GENOMIC DNA]</scope>
    <source>
        <strain evidence="2 3">NRRL 20438</strain>
    </source>
</reference>
<name>A0A428RY45_9HYPO</name>
<dbReference type="AlphaFoldDB" id="A0A428RY45"/>
<protein>
    <submittedName>
        <fullName evidence="2">Uncharacterized protein</fullName>
    </submittedName>
</protein>
<dbReference type="EMBL" id="NIZV01000697">
    <property type="protein sequence ID" value="RSL82447.1"/>
    <property type="molecule type" value="Genomic_DNA"/>
</dbReference>
<dbReference type="Proteomes" id="UP000288429">
    <property type="component" value="Unassembled WGS sequence"/>
</dbReference>
<accession>A0A428RY45</accession>
<keyword evidence="3" id="KW-1185">Reference proteome</keyword>
<organism evidence="2 3">
    <name type="scientific">Fusarium ambrosium</name>
    <dbReference type="NCBI Taxonomy" id="131363"/>
    <lineage>
        <taxon>Eukaryota</taxon>
        <taxon>Fungi</taxon>
        <taxon>Dikarya</taxon>
        <taxon>Ascomycota</taxon>
        <taxon>Pezizomycotina</taxon>
        <taxon>Sordariomycetes</taxon>
        <taxon>Hypocreomycetidae</taxon>
        <taxon>Hypocreales</taxon>
        <taxon>Nectriaceae</taxon>
        <taxon>Fusarium</taxon>
        <taxon>Fusarium solani species complex</taxon>
    </lineage>
</organism>
<sequence length="141" mass="15925">MQRELHVGKIGPQKPVTGQPIPPYWACRLCDAKGQPEFFAAAATSSAADHLRKSHRIFESSQGTDTDPSTEESDRPKRRRLQYSTVPRARVKVIRELSLGLLINTNAPFSFFNDAFFQQLAWRLDPHLPCSTHLPVIPTCR</sequence>
<evidence type="ECO:0000313" key="2">
    <source>
        <dbReference type="EMBL" id="RSL82447.1"/>
    </source>
</evidence>
<feature type="region of interest" description="Disordered" evidence="1">
    <location>
        <begin position="53"/>
        <end position="82"/>
    </location>
</feature>